<dbReference type="KEGG" id="ido:I598_2549"/>
<evidence type="ECO:0000256" key="5">
    <source>
        <dbReference type="ARBA" id="ARBA00023251"/>
    </source>
</evidence>
<evidence type="ECO:0000256" key="3">
    <source>
        <dbReference type="ARBA" id="ARBA00022989"/>
    </source>
</evidence>
<feature type="transmembrane region" description="Helical" evidence="6">
    <location>
        <begin position="114"/>
        <end position="142"/>
    </location>
</feature>
<dbReference type="PROSITE" id="PS51012">
    <property type="entry name" value="ABC_TM2"/>
    <property type="match status" value="1"/>
</dbReference>
<evidence type="ECO:0000259" key="7">
    <source>
        <dbReference type="PROSITE" id="PS51012"/>
    </source>
</evidence>
<feature type="transmembrane region" description="Helical" evidence="6">
    <location>
        <begin position="154"/>
        <end position="178"/>
    </location>
</feature>
<keyword evidence="6" id="KW-1003">Cell membrane</keyword>
<organism evidence="8 9">
    <name type="scientific">Isoptericola dokdonensis DS-3</name>
    <dbReference type="NCBI Taxonomy" id="1300344"/>
    <lineage>
        <taxon>Bacteria</taxon>
        <taxon>Bacillati</taxon>
        <taxon>Actinomycetota</taxon>
        <taxon>Actinomycetes</taxon>
        <taxon>Micrococcales</taxon>
        <taxon>Promicromonosporaceae</taxon>
        <taxon>Isoptericola</taxon>
    </lineage>
</organism>
<keyword evidence="2 6" id="KW-0812">Transmembrane</keyword>
<keyword evidence="6" id="KW-0813">Transport</keyword>
<dbReference type="STRING" id="1300344.I598_2549"/>
<dbReference type="RefSeq" id="WP_068203265.1">
    <property type="nucleotide sequence ID" value="NZ_CP014209.1"/>
</dbReference>
<feature type="transmembrane region" description="Helical" evidence="6">
    <location>
        <begin position="42"/>
        <end position="61"/>
    </location>
</feature>
<dbReference type="GO" id="GO:0046677">
    <property type="term" value="P:response to antibiotic"/>
    <property type="evidence" value="ECO:0007669"/>
    <property type="project" value="UniProtKB-KW"/>
</dbReference>
<keyword evidence="5" id="KW-0046">Antibiotic resistance</keyword>
<evidence type="ECO:0000313" key="9">
    <source>
        <dbReference type="Proteomes" id="UP000076794"/>
    </source>
</evidence>
<dbReference type="OrthoDB" id="670210at2"/>
<dbReference type="InterPro" id="IPR000412">
    <property type="entry name" value="ABC_2_transport"/>
</dbReference>
<dbReference type="PANTHER" id="PTHR43229">
    <property type="entry name" value="NODULATION PROTEIN J"/>
    <property type="match status" value="1"/>
</dbReference>
<evidence type="ECO:0000256" key="2">
    <source>
        <dbReference type="ARBA" id="ARBA00022692"/>
    </source>
</evidence>
<comment type="similarity">
    <text evidence="6">Belongs to the ABC-2 integral membrane protein family.</text>
</comment>
<feature type="transmembrane region" description="Helical" evidence="6">
    <location>
        <begin position="73"/>
        <end position="94"/>
    </location>
</feature>
<feature type="transmembrane region" description="Helical" evidence="6">
    <location>
        <begin position="247"/>
        <end position="270"/>
    </location>
</feature>
<sequence length="274" mass="28797">MTALALPARTDVHVGAVRGLAADLGAMTSRAVRLTVRDVDSMITAAVLPVVILLMFTYVFGGAMDVGTSYVTYATPGIILLAAGFGAASTALFVERDMSGGMIDRIRSMPVVPWTVLTGHVVASLAKNLLTTAVVFAVAWAIGFRPTAGLPEWLGAVGILVLFLHAITWSAVLVGVLVRSPDAASGFTFFVMFLPYVSSAFVPVETMPTWLRGFAEHQPVTPVIESVRGLLVGGTPGAPTGDALTDAIVLAVVWCVGLSVVFMTASGFAFRRRR</sequence>
<keyword evidence="4 6" id="KW-0472">Membrane</keyword>
<dbReference type="PATRIC" id="fig|1300344.3.peg.2559"/>
<evidence type="ECO:0000256" key="4">
    <source>
        <dbReference type="ARBA" id="ARBA00023136"/>
    </source>
</evidence>
<accession>A0A161HZM4</accession>
<dbReference type="Pfam" id="PF01061">
    <property type="entry name" value="ABC2_membrane"/>
    <property type="match status" value="1"/>
</dbReference>
<gene>
    <name evidence="8" type="primary">drrB_4</name>
    <name evidence="8" type="ORF">I598_2549</name>
</gene>
<feature type="domain" description="ABC transmembrane type-2" evidence="7">
    <location>
        <begin position="40"/>
        <end position="273"/>
    </location>
</feature>
<dbReference type="InterPro" id="IPR051784">
    <property type="entry name" value="Nod_factor_ABC_transporter"/>
</dbReference>
<dbReference type="EMBL" id="CP014209">
    <property type="protein sequence ID" value="ANC32083.1"/>
    <property type="molecule type" value="Genomic_DNA"/>
</dbReference>
<dbReference type="Proteomes" id="UP000076794">
    <property type="component" value="Chromosome"/>
</dbReference>
<dbReference type="GO" id="GO:0043190">
    <property type="term" value="C:ATP-binding cassette (ABC) transporter complex"/>
    <property type="evidence" value="ECO:0007669"/>
    <property type="project" value="InterPro"/>
</dbReference>
<dbReference type="PIRSF" id="PIRSF006648">
    <property type="entry name" value="DrrB"/>
    <property type="match status" value="1"/>
</dbReference>
<name>A0A161HZM4_9MICO</name>
<dbReference type="InterPro" id="IPR047817">
    <property type="entry name" value="ABC2_TM_bact-type"/>
</dbReference>
<dbReference type="GO" id="GO:0140359">
    <property type="term" value="F:ABC-type transporter activity"/>
    <property type="evidence" value="ECO:0007669"/>
    <property type="project" value="InterPro"/>
</dbReference>
<comment type="subcellular location">
    <subcellularLocation>
        <location evidence="6">Cell membrane</location>
        <topology evidence="6">Multi-pass membrane protein</topology>
    </subcellularLocation>
    <subcellularLocation>
        <location evidence="1">Membrane</location>
        <topology evidence="1">Multi-pass membrane protein</topology>
    </subcellularLocation>
</comment>
<dbReference type="AlphaFoldDB" id="A0A161HZM4"/>
<keyword evidence="3 6" id="KW-1133">Transmembrane helix</keyword>
<dbReference type="InterPro" id="IPR013525">
    <property type="entry name" value="ABC2_TM"/>
</dbReference>
<reference evidence="8 9" key="1">
    <citation type="submission" date="2016-01" db="EMBL/GenBank/DDBJ databases">
        <title>Complete genome sequence of a soil Actinobacterium, Isoptericola dokdonensis DS-3.</title>
        <authorList>
            <person name="Kwon S.-K."/>
            <person name="Kim J.F."/>
        </authorList>
    </citation>
    <scope>NUCLEOTIDE SEQUENCE [LARGE SCALE GENOMIC DNA]</scope>
    <source>
        <strain evidence="8 9">DS-3</strain>
    </source>
</reference>
<proteinExistence type="inferred from homology"/>
<feature type="transmembrane region" description="Helical" evidence="6">
    <location>
        <begin position="185"/>
        <end position="204"/>
    </location>
</feature>
<dbReference type="PANTHER" id="PTHR43229:SF2">
    <property type="entry name" value="NODULATION PROTEIN J"/>
    <property type="match status" value="1"/>
</dbReference>
<evidence type="ECO:0000313" key="8">
    <source>
        <dbReference type="EMBL" id="ANC32083.1"/>
    </source>
</evidence>
<evidence type="ECO:0000256" key="1">
    <source>
        <dbReference type="ARBA" id="ARBA00004141"/>
    </source>
</evidence>
<evidence type="ECO:0000256" key="6">
    <source>
        <dbReference type="RuleBase" id="RU361157"/>
    </source>
</evidence>
<keyword evidence="9" id="KW-1185">Reference proteome</keyword>
<protein>
    <recommendedName>
        <fullName evidence="6">Transport permease protein</fullName>
    </recommendedName>
</protein>